<accession>A0A6J8C5W0</accession>
<dbReference type="Proteomes" id="UP000507470">
    <property type="component" value="Unassembled WGS sequence"/>
</dbReference>
<dbReference type="SUPFAM" id="SSF56349">
    <property type="entry name" value="DNA breaking-rejoining enzymes"/>
    <property type="match status" value="1"/>
</dbReference>
<dbReference type="OrthoDB" id="6048940at2759"/>
<dbReference type="GO" id="GO:0003677">
    <property type="term" value="F:DNA binding"/>
    <property type="evidence" value="ECO:0007669"/>
    <property type="project" value="InterPro"/>
</dbReference>
<protein>
    <recommendedName>
        <fullName evidence="3">Tyr recombinase domain-containing protein</fullName>
    </recommendedName>
</protein>
<evidence type="ECO:0000256" key="1">
    <source>
        <dbReference type="ARBA" id="ARBA00023172"/>
    </source>
</evidence>
<proteinExistence type="predicted"/>
<evidence type="ECO:0000256" key="2">
    <source>
        <dbReference type="SAM" id="MobiDB-lite"/>
    </source>
</evidence>
<feature type="compositionally biased region" description="Basic and acidic residues" evidence="2">
    <location>
        <begin position="238"/>
        <end position="257"/>
    </location>
</feature>
<dbReference type="CDD" id="cd00397">
    <property type="entry name" value="DNA_BRE_C"/>
    <property type="match status" value="1"/>
</dbReference>
<evidence type="ECO:0000259" key="3">
    <source>
        <dbReference type="Pfam" id="PF00589"/>
    </source>
</evidence>
<dbReference type="InterPro" id="IPR013762">
    <property type="entry name" value="Integrase-like_cat_sf"/>
</dbReference>
<dbReference type="Pfam" id="PF00589">
    <property type="entry name" value="Phage_integrase"/>
    <property type="match status" value="1"/>
</dbReference>
<keyword evidence="5" id="KW-1185">Reference proteome</keyword>
<dbReference type="InterPro" id="IPR002104">
    <property type="entry name" value="Integrase_catalytic"/>
</dbReference>
<dbReference type="GO" id="GO:0006310">
    <property type="term" value="P:DNA recombination"/>
    <property type="evidence" value="ECO:0007669"/>
    <property type="project" value="UniProtKB-KW"/>
</dbReference>
<name>A0A6J8C5W0_MYTCO</name>
<dbReference type="Gene3D" id="1.10.443.10">
    <property type="entry name" value="Intergrase catalytic core"/>
    <property type="match status" value="1"/>
</dbReference>
<organism evidence="4 5">
    <name type="scientific">Mytilus coruscus</name>
    <name type="common">Sea mussel</name>
    <dbReference type="NCBI Taxonomy" id="42192"/>
    <lineage>
        <taxon>Eukaryota</taxon>
        <taxon>Metazoa</taxon>
        <taxon>Spiralia</taxon>
        <taxon>Lophotrochozoa</taxon>
        <taxon>Mollusca</taxon>
        <taxon>Bivalvia</taxon>
        <taxon>Autobranchia</taxon>
        <taxon>Pteriomorphia</taxon>
        <taxon>Mytilida</taxon>
        <taxon>Mytiloidea</taxon>
        <taxon>Mytilidae</taxon>
        <taxon>Mytilinae</taxon>
        <taxon>Mytilus</taxon>
    </lineage>
</organism>
<feature type="domain" description="Tyr recombinase" evidence="3">
    <location>
        <begin position="345"/>
        <end position="414"/>
    </location>
</feature>
<feature type="region of interest" description="Disordered" evidence="2">
    <location>
        <begin position="220"/>
        <end position="258"/>
    </location>
</feature>
<dbReference type="EMBL" id="CACVKT020004449">
    <property type="protein sequence ID" value="CAC5390097.1"/>
    <property type="molecule type" value="Genomic_DNA"/>
</dbReference>
<sequence>MINNECAPYVTTISSGSLAEGMDLPGSDVDVMRILTDVHVVQNIQHIKSSFQYTSLLMETGYFDPGFIRLKLVSGGETESKIITSHTFVETSEGIYLSAKLFMDSIVKQIFPVSKVALHGPCISDINQALDFAYCLRVTSWPEVAKQWMTFVILPPKWKDGFRALALVESLRKDEASSLILSLLERFHDNVNKHIVQLSPPVSTLNTKTNFRRYSKHLKDTVKTEPVSAEQEANTASSKKDQTISRKETPSSKDQKGQLKTGIFYMSAQLQQSPYRTLEINLEFGLPVNRQGPNNHLPKSQDLRLPSKEEIEKLALARTRAKNQPADSMGCQTSKSKHSSILNQLYGMLHNQLAKNKLASMMSRISEEAGLSIRYTNHCLRATVATGLKRAGVDDRAVMSVTGHRNVKSLDSYIEGPTDKQRESFPIHFSELQPIIQILL</sequence>
<dbReference type="GO" id="GO:0015074">
    <property type="term" value="P:DNA integration"/>
    <property type="evidence" value="ECO:0007669"/>
    <property type="project" value="InterPro"/>
</dbReference>
<dbReference type="InterPro" id="IPR011010">
    <property type="entry name" value="DNA_brk_join_enz"/>
</dbReference>
<dbReference type="AlphaFoldDB" id="A0A6J8C5W0"/>
<reference evidence="4 5" key="1">
    <citation type="submission" date="2020-06" db="EMBL/GenBank/DDBJ databases">
        <authorList>
            <person name="Li R."/>
            <person name="Bekaert M."/>
        </authorList>
    </citation>
    <scope>NUCLEOTIDE SEQUENCE [LARGE SCALE GENOMIC DNA]</scope>
    <source>
        <strain evidence="5">wild</strain>
    </source>
</reference>
<keyword evidence="1" id="KW-0233">DNA recombination</keyword>
<evidence type="ECO:0000313" key="4">
    <source>
        <dbReference type="EMBL" id="CAC5390097.1"/>
    </source>
</evidence>
<evidence type="ECO:0000313" key="5">
    <source>
        <dbReference type="Proteomes" id="UP000507470"/>
    </source>
</evidence>
<gene>
    <name evidence="4" type="ORF">MCOR_25217</name>
</gene>